<gene>
    <name evidence="2" type="ORF">JT25_021930</name>
</gene>
<evidence type="ECO:0008006" key="4">
    <source>
        <dbReference type="Google" id="ProtNLM"/>
    </source>
</evidence>
<dbReference type="AlphaFoldDB" id="A0A140E6T4"/>
<dbReference type="Proteomes" id="UP000030512">
    <property type="component" value="Chromosome"/>
</dbReference>
<evidence type="ECO:0000256" key="1">
    <source>
        <dbReference type="SAM" id="SignalP"/>
    </source>
</evidence>
<evidence type="ECO:0000313" key="2">
    <source>
        <dbReference type="EMBL" id="AMK79108.1"/>
    </source>
</evidence>
<feature type="signal peptide" evidence="1">
    <location>
        <begin position="1"/>
        <end position="17"/>
    </location>
</feature>
<sequence length="188" mass="20954">MFRKNYILMLLCLAVLAVGCKKELKPGEGAAAAVQPAQVYYTQFSLFQEQNKFRTTNYRKGQLIPINTPVALLSLNSDEAVLRVESSGQLITIENVQKFTKDDMPIAFSKIAGTSKIDLNQFTAAERESILAGQVKKDMSKKAVLAAIGYPPQHVTPSLDGDDWTYWSNLFNRFVVKFKNGKVDSIVE</sequence>
<dbReference type="OrthoDB" id="9179113at2"/>
<keyword evidence="3" id="KW-1185">Reference proteome</keyword>
<dbReference type="KEGG" id="mdn:JT25_021930"/>
<dbReference type="PROSITE" id="PS51257">
    <property type="entry name" value="PROKAR_LIPOPROTEIN"/>
    <property type="match status" value="1"/>
</dbReference>
<reference evidence="2 3" key="1">
    <citation type="journal article" date="2015" name="Environ. Microbiol.">
        <title>Methane oxidation coupled to nitrate reduction under hypoxia by the Gammaproteobacterium Methylomonas denitrificans, sp. nov. type strain FJG1.</title>
        <authorList>
            <person name="Kits K.D."/>
            <person name="Klotz M.G."/>
            <person name="Stein L.Y."/>
        </authorList>
    </citation>
    <scope>NUCLEOTIDE SEQUENCE [LARGE SCALE GENOMIC DNA]</scope>
    <source>
        <strain evidence="2 3">FJG1</strain>
    </source>
</reference>
<proteinExistence type="predicted"/>
<evidence type="ECO:0000313" key="3">
    <source>
        <dbReference type="Proteomes" id="UP000030512"/>
    </source>
</evidence>
<feature type="chain" id="PRO_5007807370" description="Lipoprotein SmpA/OmlA domain-containing protein" evidence="1">
    <location>
        <begin position="18"/>
        <end position="188"/>
    </location>
</feature>
<organism evidence="2 3">
    <name type="scientific">Methylomonas denitrificans</name>
    <dbReference type="NCBI Taxonomy" id="1538553"/>
    <lineage>
        <taxon>Bacteria</taxon>
        <taxon>Pseudomonadati</taxon>
        <taxon>Pseudomonadota</taxon>
        <taxon>Gammaproteobacteria</taxon>
        <taxon>Methylococcales</taxon>
        <taxon>Methylococcaceae</taxon>
        <taxon>Methylomonas</taxon>
    </lineage>
</organism>
<keyword evidence="1" id="KW-0732">Signal</keyword>
<dbReference type="RefSeq" id="WP_036279665.1">
    <property type="nucleotide sequence ID" value="NZ_CP014476.1"/>
</dbReference>
<protein>
    <recommendedName>
        <fullName evidence="4">Lipoprotein SmpA/OmlA domain-containing protein</fullName>
    </recommendedName>
</protein>
<accession>A0A140E6T4</accession>
<dbReference type="EMBL" id="CP014476">
    <property type="protein sequence ID" value="AMK79108.1"/>
    <property type="molecule type" value="Genomic_DNA"/>
</dbReference>
<dbReference type="STRING" id="1538553.JT25_021930"/>
<name>A0A140E6T4_9GAMM</name>